<dbReference type="EMBL" id="PGOL01000195">
    <property type="protein sequence ID" value="PKI74743.1"/>
    <property type="molecule type" value="Genomic_DNA"/>
</dbReference>
<accession>A0A2I0L297</accession>
<reference evidence="1 2" key="1">
    <citation type="submission" date="2017-11" db="EMBL/GenBank/DDBJ databases">
        <title>De-novo sequencing of pomegranate (Punica granatum L.) genome.</title>
        <authorList>
            <person name="Akparov Z."/>
            <person name="Amiraslanov A."/>
            <person name="Hajiyeva S."/>
            <person name="Abbasov M."/>
            <person name="Kaur K."/>
            <person name="Hamwieh A."/>
            <person name="Solovyev V."/>
            <person name="Salamov A."/>
            <person name="Braich B."/>
            <person name="Kosarev P."/>
            <person name="Mahmoud A."/>
            <person name="Hajiyev E."/>
            <person name="Babayeva S."/>
            <person name="Izzatullayeva V."/>
            <person name="Mammadov A."/>
            <person name="Mammadov A."/>
            <person name="Sharifova S."/>
            <person name="Ojaghi J."/>
            <person name="Eynullazada K."/>
            <person name="Bayramov B."/>
            <person name="Abdulazimova A."/>
            <person name="Shahmuradov I."/>
        </authorList>
    </citation>
    <scope>NUCLEOTIDE SEQUENCE [LARGE SCALE GENOMIC DNA]</scope>
    <source>
        <strain evidence="2">cv. AG2017</strain>
        <tissue evidence="1">Leaf</tissue>
    </source>
</reference>
<protein>
    <submittedName>
        <fullName evidence="1">Uncharacterized protein</fullName>
    </submittedName>
</protein>
<dbReference type="InterPro" id="IPR053772">
    <property type="entry name" value="At1g61320/At1g61330-like"/>
</dbReference>
<sequence length="470" mass="54880">MPPTRRRIKRRRRNHENDSNTTPSDYIPLDIVDIIFTLVPLKIAVQLGILAKRFKNIWMLNRRLDFGREFARNYTTTEYFAIVDKVLNLHVSPTIQSFTMYFDPTGYESKVKNWIKIAISKGVEELDLDFFGTWNRHKFRLGTLNLPRVRVLKLSFCEFAFPYPLECLCLLNTLVLKNVNVTTRIIEIVIKNCKHLGTLDIVYCRTIGQIKVLAKDLKCFRTFKVGDCTSVSEIEINSPTLRSFHYVGKIPLLTFVDVFELKDVILNFKSPQSAYVPHYRIRNALWSIAQIHVLTATTVFLEGLTSFYFDTLRGRKGAYILRNLVEFQLFVEGSLICNPYDIGSFIAHCPRLERIKESSLENSVVFKEYQKRELEKFSDVLDNLKFIYIKNFQFQPNELELVKFFLQKAKNLETLVITTPKSPTPKVTAMSIRSYNTLLDWKASPKADISIYHYFNEKCPIDPMHGRIWY</sequence>
<evidence type="ECO:0000313" key="1">
    <source>
        <dbReference type="EMBL" id="PKI74743.1"/>
    </source>
</evidence>
<dbReference type="PANTHER" id="PTHR34145">
    <property type="entry name" value="OS02G0105600 PROTEIN"/>
    <property type="match status" value="1"/>
</dbReference>
<gene>
    <name evidence="1" type="ORF">CRG98_004852</name>
</gene>
<dbReference type="Proteomes" id="UP000233551">
    <property type="component" value="Unassembled WGS sequence"/>
</dbReference>
<evidence type="ECO:0000313" key="2">
    <source>
        <dbReference type="Proteomes" id="UP000233551"/>
    </source>
</evidence>
<dbReference type="InterPro" id="IPR032675">
    <property type="entry name" value="LRR_dom_sf"/>
</dbReference>
<comment type="caution">
    <text evidence="1">The sequence shown here is derived from an EMBL/GenBank/DDBJ whole genome shotgun (WGS) entry which is preliminary data.</text>
</comment>
<dbReference type="Gene3D" id="3.80.10.10">
    <property type="entry name" value="Ribonuclease Inhibitor"/>
    <property type="match status" value="1"/>
</dbReference>
<name>A0A2I0L297_PUNGR</name>
<dbReference type="InterPro" id="IPR055357">
    <property type="entry name" value="LRR_At1g61320_AtMIF1"/>
</dbReference>
<dbReference type="OrthoDB" id="673865at2759"/>
<dbReference type="PANTHER" id="PTHR34145:SF54">
    <property type="entry name" value="FBD-ASSOCIATED F-BOX PLANT PROTEIN"/>
    <property type="match status" value="1"/>
</dbReference>
<dbReference type="AlphaFoldDB" id="A0A2I0L297"/>
<organism evidence="1 2">
    <name type="scientific">Punica granatum</name>
    <name type="common">Pomegranate</name>
    <dbReference type="NCBI Taxonomy" id="22663"/>
    <lineage>
        <taxon>Eukaryota</taxon>
        <taxon>Viridiplantae</taxon>
        <taxon>Streptophyta</taxon>
        <taxon>Embryophyta</taxon>
        <taxon>Tracheophyta</taxon>
        <taxon>Spermatophyta</taxon>
        <taxon>Magnoliopsida</taxon>
        <taxon>eudicotyledons</taxon>
        <taxon>Gunneridae</taxon>
        <taxon>Pentapetalae</taxon>
        <taxon>rosids</taxon>
        <taxon>malvids</taxon>
        <taxon>Myrtales</taxon>
        <taxon>Lythraceae</taxon>
        <taxon>Punica</taxon>
    </lineage>
</organism>
<dbReference type="SUPFAM" id="SSF52058">
    <property type="entry name" value="L domain-like"/>
    <property type="match status" value="1"/>
</dbReference>
<proteinExistence type="predicted"/>
<keyword evidence="2" id="KW-1185">Reference proteome</keyword>
<dbReference type="STRING" id="22663.A0A2I0L297"/>
<dbReference type="GeneID" id="116209121"/>
<dbReference type="Pfam" id="PF23622">
    <property type="entry name" value="LRR_At1g61320_AtMIF1"/>
    <property type="match status" value="1"/>
</dbReference>